<dbReference type="Proteomes" id="UP001157733">
    <property type="component" value="Chromosome"/>
</dbReference>
<proteinExistence type="predicted"/>
<accession>A0ABN8VXT4</accession>
<dbReference type="EMBL" id="OX336137">
    <property type="protein sequence ID" value="CAI2718604.1"/>
    <property type="molecule type" value="Genomic_DNA"/>
</dbReference>
<organism evidence="1 2">
    <name type="scientific">Nitrospina watsonii</name>
    <dbReference type="NCBI Taxonomy" id="1323948"/>
    <lineage>
        <taxon>Bacteria</taxon>
        <taxon>Pseudomonadati</taxon>
        <taxon>Nitrospinota/Tectimicrobiota group</taxon>
        <taxon>Nitrospinota</taxon>
        <taxon>Nitrospinia</taxon>
        <taxon>Nitrospinales</taxon>
        <taxon>Nitrospinaceae</taxon>
        <taxon>Nitrospina</taxon>
    </lineage>
</organism>
<sequence length="367" mass="41211">MWLAFPPTPFKRPGLPALILALAMAVSGCTSLGADRLQGERSNYNVAIQRTNDQQLLLNLVRLKYRDTPYFLEVSSVASQFTMTTNANANASVPEAGFSVFGFGAGAQMQDKPTITYSPLQGDKFIQRVLTPITMQTVTLLYHSGWRVDRLFRLCFQRMNRLKNAPGASGPTPSRPPEFETFTRVVSILRTFQKDDLMELQYIEENEVPMIVIKLDEEVQGSEDARMLSELLEVAPINGNYYVSAVNDPRFIRVQTRSLLGVMYYLSQGVEVPEEHVNKGKVTVTRNEDGSRFDWQQLTGTLLRVRNGEDYQSDSFAVSILHRNTWFYIDDSDLNSKSTFSLLSQIFSLQAGKVPSSAPLLTLPIGQ</sequence>
<evidence type="ECO:0000313" key="1">
    <source>
        <dbReference type="EMBL" id="CAI2718604.1"/>
    </source>
</evidence>
<reference evidence="1 2" key="1">
    <citation type="submission" date="2022-09" db="EMBL/GenBank/DDBJ databases">
        <authorList>
            <person name="Kop L."/>
        </authorList>
    </citation>
    <scope>NUCLEOTIDE SEQUENCE [LARGE SCALE GENOMIC DNA]</scope>
    <source>
        <strain evidence="1 2">347</strain>
    </source>
</reference>
<evidence type="ECO:0000313" key="2">
    <source>
        <dbReference type="Proteomes" id="UP001157733"/>
    </source>
</evidence>
<keyword evidence="2" id="KW-1185">Reference proteome</keyword>
<protein>
    <submittedName>
        <fullName evidence="1">Uncharacterized protein</fullName>
    </submittedName>
</protein>
<gene>
    <name evidence="1" type="ORF">NSPWAT_1745</name>
</gene>
<dbReference type="RefSeq" id="WP_282011496.1">
    <property type="nucleotide sequence ID" value="NZ_OX336137.1"/>
</dbReference>
<name>A0ABN8VXT4_9BACT</name>